<protein>
    <submittedName>
        <fullName evidence="3">Transposase IS116/IS110/IS902 family protein</fullName>
    </submittedName>
</protein>
<dbReference type="Pfam" id="PF02371">
    <property type="entry name" value="Transposase_20"/>
    <property type="match status" value="1"/>
</dbReference>
<dbReference type="GO" id="GO:0003677">
    <property type="term" value="F:DNA binding"/>
    <property type="evidence" value="ECO:0007669"/>
    <property type="project" value="InterPro"/>
</dbReference>
<proteinExistence type="predicted"/>
<feature type="domain" description="Transposase IS116/IS110/IS902 C-terminal" evidence="2">
    <location>
        <begin position="248"/>
        <end position="332"/>
    </location>
</feature>
<dbReference type="Pfam" id="PF01548">
    <property type="entry name" value="DEDD_Tnp_IS110"/>
    <property type="match status" value="1"/>
</dbReference>
<dbReference type="InterPro" id="IPR003346">
    <property type="entry name" value="Transposase_20"/>
</dbReference>
<dbReference type="InterPro" id="IPR002525">
    <property type="entry name" value="Transp_IS110-like_N"/>
</dbReference>
<dbReference type="GO" id="GO:0006313">
    <property type="term" value="P:DNA transposition"/>
    <property type="evidence" value="ECO:0007669"/>
    <property type="project" value="InterPro"/>
</dbReference>
<comment type="caution">
    <text evidence="3">The sequence shown here is derived from an EMBL/GenBank/DDBJ whole genome shotgun (WGS) entry which is preliminary data.</text>
</comment>
<dbReference type="AlphaFoldDB" id="A0A0D8FSZ3"/>
<dbReference type="NCBIfam" id="NF033542">
    <property type="entry name" value="transpos_IS110"/>
    <property type="match status" value="1"/>
</dbReference>
<dbReference type="PANTHER" id="PTHR33055:SF15">
    <property type="entry name" value="TRANSPOSASE-RELATED"/>
    <property type="match status" value="1"/>
</dbReference>
<dbReference type="EMBL" id="JXUW01000046">
    <property type="protein sequence ID" value="KJE75372.1"/>
    <property type="molecule type" value="Genomic_DNA"/>
</dbReference>
<organism evidence="3 4">
    <name type="scientific">Ferrimicrobium acidiphilum DSM 19497</name>
    <dbReference type="NCBI Taxonomy" id="1121877"/>
    <lineage>
        <taxon>Bacteria</taxon>
        <taxon>Bacillati</taxon>
        <taxon>Actinomycetota</taxon>
        <taxon>Acidimicrobiia</taxon>
        <taxon>Acidimicrobiales</taxon>
        <taxon>Acidimicrobiaceae</taxon>
        <taxon>Ferrimicrobium</taxon>
    </lineage>
</organism>
<dbReference type="PATRIC" id="fig|1121877.4.peg.3281"/>
<reference evidence="3 4" key="1">
    <citation type="submission" date="2015-01" db="EMBL/GenBank/DDBJ databases">
        <title>Draft genome of the acidophilic iron oxidizer Ferrimicrobium acidiphilum strain T23.</title>
        <authorList>
            <person name="Poehlein A."/>
            <person name="Eisen S."/>
            <person name="Schloemann M."/>
            <person name="Johnson B.D."/>
            <person name="Daniel R."/>
            <person name="Muehling M."/>
        </authorList>
    </citation>
    <scope>NUCLEOTIDE SEQUENCE [LARGE SCALE GENOMIC DNA]</scope>
    <source>
        <strain evidence="3 4">T23</strain>
    </source>
</reference>
<evidence type="ECO:0000259" key="1">
    <source>
        <dbReference type="Pfam" id="PF01548"/>
    </source>
</evidence>
<dbReference type="InterPro" id="IPR047650">
    <property type="entry name" value="Transpos_IS110"/>
</dbReference>
<sequence>MGGLDVHRDTVVACTRVREPDGMVTLSKETFNTTRKGLEDLARFLVDAGVSTVVMEATGVYWKPVYYALEGLFPQLWLCNAQHVKNVPGRKTDLSDAEWLADVAAHGMVRPSFVPPPEIRELRELTRYRKTQVDARAREIQRLEKVLQDAGIKLTSVASAVWSASSREIIEALIAGERDPAVLAQMAKSRMRAKIPQLEEALYGHFGAHHAFVAKQIIDHIDYLDSAIGALTQEICERLLPFESAVALVASIPGIPTITAQVIIAETGGDMSRFPTAEHLCAWAGLAPASYESAGKRKPAGTRHGSTSLRRAMIEAARAAARTKGTYASAQYARIARRRGPNKAAVAVANSMLNVVWHLLTNGELYQDLGADYFESHNDPTVQVKRLTKRIEALGFDVTVTERVA</sequence>
<accession>A0A0D8FSZ3</accession>
<keyword evidence="4" id="KW-1185">Reference proteome</keyword>
<evidence type="ECO:0000313" key="4">
    <source>
        <dbReference type="Proteomes" id="UP000032336"/>
    </source>
</evidence>
<name>A0A0D8FSZ3_9ACTN</name>
<dbReference type="PANTHER" id="PTHR33055">
    <property type="entry name" value="TRANSPOSASE FOR INSERTION SEQUENCE ELEMENT IS1111A"/>
    <property type="match status" value="1"/>
</dbReference>
<gene>
    <name evidence="3" type="ORF">FEAC_29080</name>
</gene>
<evidence type="ECO:0000313" key="3">
    <source>
        <dbReference type="EMBL" id="KJE75372.1"/>
    </source>
</evidence>
<dbReference type="GO" id="GO:0004803">
    <property type="term" value="F:transposase activity"/>
    <property type="evidence" value="ECO:0007669"/>
    <property type="project" value="InterPro"/>
</dbReference>
<feature type="domain" description="Transposase IS110-like N-terminal" evidence="1">
    <location>
        <begin position="3"/>
        <end position="149"/>
    </location>
</feature>
<evidence type="ECO:0000259" key="2">
    <source>
        <dbReference type="Pfam" id="PF02371"/>
    </source>
</evidence>
<dbReference type="Proteomes" id="UP000032336">
    <property type="component" value="Unassembled WGS sequence"/>
</dbReference>